<evidence type="ECO:0000313" key="2">
    <source>
        <dbReference type="Proteomes" id="UP000727407"/>
    </source>
</evidence>
<organism evidence="1 2">
    <name type="scientific">Clarias magur</name>
    <name type="common">Asian catfish</name>
    <name type="synonym">Macropteronotus magur</name>
    <dbReference type="NCBI Taxonomy" id="1594786"/>
    <lineage>
        <taxon>Eukaryota</taxon>
        <taxon>Metazoa</taxon>
        <taxon>Chordata</taxon>
        <taxon>Craniata</taxon>
        <taxon>Vertebrata</taxon>
        <taxon>Euteleostomi</taxon>
        <taxon>Actinopterygii</taxon>
        <taxon>Neopterygii</taxon>
        <taxon>Teleostei</taxon>
        <taxon>Ostariophysi</taxon>
        <taxon>Siluriformes</taxon>
        <taxon>Clariidae</taxon>
        <taxon>Clarias</taxon>
    </lineage>
</organism>
<reference evidence="1" key="1">
    <citation type="submission" date="2020-07" db="EMBL/GenBank/DDBJ databases">
        <title>Clarias magur genome sequencing, assembly and annotation.</title>
        <authorList>
            <person name="Kushwaha B."/>
            <person name="Kumar R."/>
            <person name="Das P."/>
            <person name="Joshi C.G."/>
            <person name="Kumar D."/>
            <person name="Nagpure N.S."/>
            <person name="Pandey M."/>
            <person name="Agarwal S."/>
            <person name="Srivastava S."/>
            <person name="Singh M."/>
            <person name="Sahoo L."/>
            <person name="Jayasankar P."/>
            <person name="Meher P.K."/>
            <person name="Koringa P.G."/>
            <person name="Iquebal M.A."/>
            <person name="Das S.P."/>
            <person name="Bit A."/>
            <person name="Patnaik S."/>
            <person name="Patel N."/>
            <person name="Shah T.M."/>
            <person name="Hinsu A."/>
            <person name="Jena J.K."/>
        </authorList>
    </citation>
    <scope>NUCLEOTIDE SEQUENCE</scope>
    <source>
        <strain evidence="1">CIFAMagur01</strain>
        <tissue evidence="1">Testis</tissue>
    </source>
</reference>
<name>A0A8J4TVU0_CLAMG</name>
<keyword evidence="2" id="KW-1185">Reference proteome</keyword>
<comment type="caution">
    <text evidence="1">The sequence shown here is derived from an EMBL/GenBank/DDBJ whole genome shotgun (WGS) entry which is preliminary data.</text>
</comment>
<sequence length="59" mass="6656">MSAVSPTWPDSYAVQQMNCPQMFRLHTPHPTPNLHPGEGTGPLLLFPYRVDCKTCRCRA</sequence>
<dbReference type="AlphaFoldDB" id="A0A8J4TVU0"/>
<dbReference type="Proteomes" id="UP000727407">
    <property type="component" value="Unassembled WGS sequence"/>
</dbReference>
<evidence type="ECO:0000313" key="1">
    <source>
        <dbReference type="EMBL" id="KAF5896533.1"/>
    </source>
</evidence>
<protein>
    <submittedName>
        <fullName evidence="1">Uncharacterized protein</fullName>
    </submittedName>
</protein>
<accession>A0A8J4TVU0</accession>
<proteinExistence type="predicted"/>
<gene>
    <name evidence="1" type="ORF">DAT39_013781</name>
</gene>
<dbReference type="EMBL" id="QNUK01000273">
    <property type="protein sequence ID" value="KAF5896533.1"/>
    <property type="molecule type" value="Genomic_DNA"/>
</dbReference>